<evidence type="ECO:0000313" key="6">
    <source>
        <dbReference type="Proteomes" id="UP000254060"/>
    </source>
</evidence>
<evidence type="ECO:0000256" key="3">
    <source>
        <dbReference type="ARBA" id="ARBA00022842"/>
    </source>
</evidence>
<keyword evidence="3" id="KW-0460">Magnesium</keyword>
<dbReference type="RefSeq" id="WP_024372403.1">
    <property type="nucleotide sequence ID" value="NZ_UGGP01000001.1"/>
</dbReference>
<dbReference type="PIRSF" id="PIRSF028345">
    <property type="entry name" value="UCP028345"/>
    <property type="match status" value="1"/>
</dbReference>
<dbReference type="PANTHER" id="PTHR39159">
    <property type="match status" value="1"/>
</dbReference>
<dbReference type="GO" id="GO:0046872">
    <property type="term" value="F:metal ion binding"/>
    <property type="evidence" value="ECO:0007669"/>
    <property type="project" value="UniProtKB-KW"/>
</dbReference>
<reference evidence="5 6" key="1">
    <citation type="submission" date="2018-06" db="EMBL/GenBank/DDBJ databases">
        <authorList>
            <consortium name="Pathogen Informatics"/>
            <person name="Doyle S."/>
        </authorList>
    </citation>
    <scope>NUCLEOTIDE SEQUENCE [LARGE SCALE GENOMIC DNA]</scope>
    <source>
        <strain evidence="5 6">NCTC13163</strain>
    </source>
</reference>
<dbReference type="InterPro" id="IPR035930">
    <property type="entry name" value="FomD-like_sf"/>
</dbReference>
<dbReference type="NCBIfam" id="NF010183">
    <property type="entry name" value="PRK13662.1"/>
    <property type="match status" value="1"/>
</dbReference>
<sequence>MSLFPKAGSKIEIQSYKHNGTLHRVWEETLVLQSSKTDMIGFNDRIMVSESDGRQWRTREPAICYFSSEFWFNVICMIREDGIYYYCNLGSPTTFDGTERAIKYIDYDLDIKVFPDMSYTILDEDEYERHRREMNYPKAIDRILKQNVQELINWIRGRKGPFNPTFVDEWYREYEARYRR</sequence>
<dbReference type="STRING" id="1397694.GCA_000702585_02858"/>
<dbReference type="EMBL" id="UGGP01000001">
    <property type="protein sequence ID" value="STO08977.1"/>
    <property type="molecule type" value="Genomic_DNA"/>
</dbReference>
<gene>
    <name evidence="5" type="ORF">NCTC13163_02372</name>
</gene>
<keyword evidence="2" id="KW-0378">Hydrolase</keyword>
<accession>A0A377FVX9</accession>
<dbReference type="InterPro" id="IPR016882">
    <property type="entry name" value="SA1684"/>
</dbReference>
<keyword evidence="1" id="KW-0479">Metal-binding</keyword>
<feature type="domain" description="DUF402" evidence="4">
    <location>
        <begin position="19"/>
        <end position="157"/>
    </location>
</feature>
<dbReference type="OrthoDB" id="1645325at2"/>
<dbReference type="GO" id="GO:0016787">
    <property type="term" value="F:hydrolase activity"/>
    <property type="evidence" value="ECO:0007669"/>
    <property type="project" value="UniProtKB-KW"/>
</dbReference>
<evidence type="ECO:0000256" key="2">
    <source>
        <dbReference type="ARBA" id="ARBA00022801"/>
    </source>
</evidence>
<organism evidence="5 6">
    <name type="scientific">Exiguobacterium aurantiacum</name>
    <dbReference type="NCBI Taxonomy" id="33987"/>
    <lineage>
        <taxon>Bacteria</taxon>
        <taxon>Bacillati</taxon>
        <taxon>Bacillota</taxon>
        <taxon>Bacilli</taxon>
        <taxon>Bacillales</taxon>
        <taxon>Bacillales Family XII. Incertae Sedis</taxon>
        <taxon>Exiguobacterium</taxon>
    </lineage>
</organism>
<evidence type="ECO:0000313" key="5">
    <source>
        <dbReference type="EMBL" id="STO08977.1"/>
    </source>
</evidence>
<name>A0A377FVX9_9BACL</name>
<evidence type="ECO:0000259" key="4">
    <source>
        <dbReference type="Pfam" id="PF04167"/>
    </source>
</evidence>
<protein>
    <submittedName>
        <fullName evidence="5">Protein of uncharacterized function (DUF402)</fullName>
    </submittedName>
</protein>
<dbReference type="PANTHER" id="PTHR39159:SF1">
    <property type="entry name" value="UPF0374 PROTEIN YGAC"/>
    <property type="match status" value="1"/>
</dbReference>
<dbReference type="Gene3D" id="2.40.380.10">
    <property type="entry name" value="FomD-like"/>
    <property type="match status" value="1"/>
</dbReference>
<dbReference type="SUPFAM" id="SSF159234">
    <property type="entry name" value="FomD-like"/>
    <property type="match status" value="1"/>
</dbReference>
<proteinExistence type="predicted"/>
<dbReference type="InterPro" id="IPR050212">
    <property type="entry name" value="Ntdp-like"/>
</dbReference>
<dbReference type="Pfam" id="PF04167">
    <property type="entry name" value="DUF402"/>
    <property type="match status" value="1"/>
</dbReference>
<evidence type="ECO:0000256" key="1">
    <source>
        <dbReference type="ARBA" id="ARBA00022723"/>
    </source>
</evidence>
<dbReference type="AlphaFoldDB" id="A0A377FVX9"/>
<dbReference type="InterPro" id="IPR007295">
    <property type="entry name" value="DUF402"/>
</dbReference>
<dbReference type="Proteomes" id="UP000254060">
    <property type="component" value="Unassembled WGS sequence"/>
</dbReference>